<protein>
    <submittedName>
        <fullName evidence="1">Uncharacterized protein</fullName>
    </submittedName>
</protein>
<proteinExistence type="predicted"/>
<comment type="caution">
    <text evidence="1">The sequence shown here is derived from an EMBL/GenBank/DDBJ whole genome shotgun (WGS) entry which is preliminary data.</text>
</comment>
<reference evidence="2" key="1">
    <citation type="submission" date="2024-07" db="EMBL/GenBank/DDBJ databases">
        <title>Two chromosome-level genome assemblies of Korean endemic species Abeliophyllum distichum and Forsythia ovata (Oleaceae).</title>
        <authorList>
            <person name="Jang H."/>
        </authorList>
    </citation>
    <scope>NUCLEOTIDE SEQUENCE [LARGE SCALE GENOMIC DNA]</scope>
</reference>
<evidence type="ECO:0000313" key="1">
    <source>
        <dbReference type="EMBL" id="KAL2532891.1"/>
    </source>
</evidence>
<dbReference type="Proteomes" id="UP001604336">
    <property type="component" value="Unassembled WGS sequence"/>
</dbReference>
<accession>A0ABD1V6B9</accession>
<organism evidence="1 2">
    <name type="scientific">Abeliophyllum distichum</name>
    <dbReference type="NCBI Taxonomy" id="126358"/>
    <lineage>
        <taxon>Eukaryota</taxon>
        <taxon>Viridiplantae</taxon>
        <taxon>Streptophyta</taxon>
        <taxon>Embryophyta</taxon>
        <taxon>Tracheophyta</taxon>
        <taxon>Spermatophyta</taxon>
        <taxon>Magnoliopsida</taxon>
        <taxon>eudicotyledons</taxon>
        <taxon>Gunneridae</taxon>
        <taxon>Pentapetalae</taxon>
        <taxon>asterids</taxon>
        <taxon>lamiids</taxon>
        <taxon>Lamiales</taxon>
        <taxon>Oleaceae</taxon>
        <taxon>Forsythieae</taxon>
        <taxon>Abeliophyllum</taxon>
    </lineage>
</organism>
<name>A0ABD1V6B9_9LAMI</name>
<keyword evidence="2" id="KW-1185">Reference proteome</keyword>
<sequence length="128" mass="14601">MSGIHWVRKLCRVDIEDVSFTMDKKERRVEIESISYGNYDSSVKRRLLVSIGLFFRIYYKGAYSVSQPPCASVLTEGQPTGLTLCTKCAIFRGPQGQLKAYFRYLKRGLKYLFEFGNSSGEVGFHGLH</sequence>
<dbReference type="EMBL" id="JBFOLK010000002">
    <property type="protein sequence ID" value="KAL2532891.1"/>
    <property type="molecule type" value="Genomic_DNA"/>
</dbReference>
<gene>
    <name evidence="1" type="ORF">Adt_06242</name>
</gene>
<evidence type="ECO:0000313" key="2">
    <source>
        <dbReference type="Proteomes" id="UP001604336"/>
    </source>
</evidence>
<dbReference type="AlphaFoldDB" id="A0ABD1V6B9"/>